<organism evidence="3">
    <name type="scientific">Magnetococcus massalia (strain MO-1)</name>
    <dbReference type="NCBI Taxonomy" id="451514"/>
    <lineage>
        <taxon>Bacteria</taxon>
        <taxon>Pseudomonadati</taxon>
        <taxon>Pseudomonadota</taxon>
        <taxon>Magnetococcia</taxon>
        <taxon>Magnetococcales</taxon>
        <taxon>Magnetococcaceae</taxon>
        <taxon>Magnetococcus</taxon>
    </lineage>
</organism>
<dbReference type="Pfam" id="PF03597">
    <property type="entry name" value="FixS"/>
    <property type="match status" value="1"/>
</dbReference>
<feature type="transmembrane region" description="Helical" evidence="2">
    <location>
        <begin position="6"/>
        <end position="26"/>
    </location>
</feature>
<dbReference type="InterPro" id="IPR004714">
    <property type="entry name" value="Cyt_oxidase_maturation_cbb3"/>
</dbReference>
<protein>
    <submittedName>
        <fullName evidence="3">Cytochrome oxidase maturation protein cbb3-type (Modular protein)</fullName>
    </submittedName>
</protein>
<dbReference type="PANTHER" id="PTHR41532">
    <property type="entry name" value="FIXS PROTEIN"/>
    <property type="match status" value="1"/>
</dbReference>
<gene>
    <name evidence="3" type="primary">ccoS</name>
    <name evidence="3" type="ORF">MAGMO_2067</name>
</gene>
<reference evidence="3" key="1">
    <citation type="submission" date="2015-04" db="EMBL/GenBank/DDBJ databases">
        <authorList>
            <person name="Syromyatnikov M.Y."/>
            <person name="Popov V.N."/>
        </authorList>
    </citation>
    <scope>NUCLEOTIDE SEQUENCE</scope>
    <source>
        <strain evidence="3">MO-1</strain>
    </source>
</reference>
<keyword evidence="2" id="KW-0812">Transmembrane</keyword>
<dbReference type="NCBIfam" id="TIGR00847">
    <property type="entry name" value="ccoS"/>
    <property type="match status" value="1"/>
</dbReference>
<proteinExistence type="predicted"/>
<name>A0A1S7LH13_MAGMO</name>
<feature type="region of interest" description="Disordered" evidence="1">
    <location>
        <begin position="44"/>
        <end position="89"/>
    </location>
</feature>
<keyword evidence="2" id="KW-1133">Transmembrane helix</keyword>
<evidence type="ECO:0000256" key="2">
    <source>
        <dbReference type="SAM" id="Phobius"/>
    </source>
</evidence>
<dbReference type="PANTHER" id="PTHR41532:SF1">
    <property type="entry name" value="FIXS PROTEIN"/>
    <property type="match status" value="1"/>
</dbReference>
<sequence length="89" mass="10101">METIYFLLPLALFLGMLGLGMMIWAWKTGQFDDMEGPAHRILFDDDDEKIPHSAKAQEAKEPKDGEAETEDKETKDDSTTTKVEKEPKV</sequence>
<dbReference type="AlphaFoldDB" id="A0A1S7LH13"/>
<keyword evidence="2" id="KW-0472">Membrane</keyword>
<accession>A0A1S7LH13</accession>
<dbReference type="EMBL" id="LO017727">
    <property type="protein sequence ID" value="CRH06240.1"/>
    <property type="molecule type" value="Genomic_DNA"/>
</dbReference>
<evidence type="ECO:0000313" key="3">
    <source>
        <dbReference type="EMBL" id="CRH06240.1"/>
    </source>
</evidence>
<evidence type="ECO:0000256" key="1">
    <source>
        <dbReference type="SAM" id="MobiDB-lite"/>
    </source>
</evidence>